<dbReference type="RefSeq" id="WP_090019362.1">
    <property type="nucleotide sequence ID" value="NZ_FNCE01000003.1"/>
</dbReference>
<evidence type="ECO:0000256" key="2">
    <source>
        <dbReference type="SAM" id="MobiDB-lite"/>
    </source>
</evidence>
<feature type="coiled-coil region" evidence="1">
    <location>
        <begin position="109"/>
        <end position="167"/>
    </location>
</feature>
<dbReference type="AlphaFoldDB" id="A0A1G7Q5W1"/>
<feature type="domain" description="Magnesium transporter MgtE intracellular" evidence="3">
    <location>
        <begin position="170"/>
        <end position="229"/>
    </location>
</feature>
<feature type="region of interest" description="Disordered" evidence="2">
    <location>
        <begin position="60"/>
        <end position="96"/>
    </location>
</feature>
<name>A0A1G7Q5W1_9PROT</name>
<keyword evidence="1" id="KW-0175">Coiled coil</keyword>
<evidence type="ECO:0000259" key="3">
    <source>
        <dbReference type="Pfam" id="PF03448"/>
    </source>
</evidence>
<keyword evidence="5" id="KW-1185">Reference proteome</keyword>
<dbReference type="OrthoDB" id="9791432at2"/>
<dbReference type="InterPro" id="IPR006668">
    <property type="entry name" value="Mg_transptr_MgtE_intracell_dom"/>
</dbReference>
<dbReference type="Proteomes" id="UP000199415">
    <property type="component" value="Unassembled WGS sequence"/>
</dbReference>
<keyword evidence="4" id="KW-0969">Cilium</keyword>
<organism evidence="4 5">
    <name type="scientific">Limimonas halophila</name>
    <dbReference type="NCBI Taxonomy" id="1082479"/>
    <lineage>
        <taxon>Bacteria</taxon>
        <taxon>Pseudomonadati</taxon>
        <taxon>Pseudomonadota</taxon>
        <taxon>Alphaproteobacteria</taxon>
        <taxon>Rhodospirillales</taxon>
        <taxon>Rhodovibrionaceae</taxon>
        <taxon>Limimonas</taxon>
    </lineage>
</organism>
<evidence type="ECO:0000313" key="5">
    <source>
        <dbReference type="Proteomes" id="UP000199415"/>
    </source>
</evidence>
<evidence type="ECO:0000313" key="4">
    <source>
        <dbReference type="EMBL" id="SDF93942.1"/>
    </source>
</evidence>
<reference evidence="4 5" key="1">
    <citation type="submission" date="2016-10" db="EMBL/GenBank/DDBJ databases">
        <authorList>
            <person name="de Groot N.N."/>
        </authorList>
    </citation>
    <scope>NUCLEOTIDE SEQUENCE [LARGE SCALE GENOMIC DNA]</scope>
    <source>
        <strain evidence="4 5">DSM 25584</strain>
    </source>
</reference>
<accession>A0A1G7Q5W1</accession>
<protein>
    <submittedName>
        <fullName evidence="4">Flagellar motility protein MotE, a chaperone for MotC folding</fullName>
    </submittedName>
</protein>
<keyword evidence="4" id="KW-0282">Flagellum</keyword>
<gene>
    <name evidence="4" type="ORF">SAMN05216241_103248</name>
</gene>
<dbReference type="Pfam" id="PF03448">
    <property type="entry name" value="MgtE_N"/>
    <property type="match status" value="1"/>
</dbReference>
<keyword evidence="4" id="KW-0966">Cell projection</keyword>
<evidence type="ECO:0000256" key="1">
    <source>
        <dbReference type="SAM" id="Coils"/>
    </source>
</evidence>
<sequence>MRFRILPVMIGVAALTLGLRVGEIWSGAAAIAEAEDTPADSVQVAPRDPFADVQLASARDVAPPRPDDGVQLAQADTGNGGAGTGQGGAQTAELPANPLSMSDERIELLQRLSKRRKELDKREAEVKQREAELKAVEKRLEKKVQELKSLKKEINGLLVEYDKQQSKQVKRLVRIYESMDPEDAARIFENLGMDVLLKVVDRMSERNTAPILAEMAPKKAQALTRKLADRRDLPNPQQE</sequence>
<dbReference type="SUPFAM" id="SSF158791">
    <property type="entry name" value="MgtE N-terminal domain-like"/>
    <property type="match status" value="1"/>
</dbReference>
<feature type="compositionally biased region" description="Gly residues" evidence="2">
    <location>
        <begin position="78"/>
        <end position="88"/>
    </location>
</feature>
<dbReference type="STRING" id="1082479.SAMN05216241_103248"/>
<proteinExistence type="predicted"/>
<dbReference type="EMBL" id="FNCE01000003">
    <property type="protein sequence ID" value="SDF93942.1"/>
    <property type="molecule type" value="Genomic_DNA"/>
</dbReference>